<organism evidence="4 5">
    <name type="scientific">Henningerozyma blattae (strain ATCC 34711 / CBS 6284 / DSM 70876 / NBRC 10599 / NRRL Y-10934 / UCD 77-7)</name>
    <name type="common">Yeast</name>
    <name type="synonym">Tetrapisispora blattae</name>
    <dbReference type="NCBI Taxonomy" id="1071380"/>
    <lineage>
        <taxon>Eukaryota</taxon>
        <taxon>Fungi</taxon>
        <taxon>Dikarya</taxon>
        <taxon>Ascomycota</taxon>
        <taxon>Saccharomycotina</taxon>
        <taxon>Saccharomycetes</taxon>
        <taxon>Saccharomycetales</taxon>
        <taxon>Saccharomycetaceae</taxon>
        <taxon>Henningerozyma</taxon>
    </lineage>
</organism>
<keyword evidence="5" id="KW-1185">Reference proteome</keyword>
<evidence type="ECO:0000256" key="1">
    <source>
        <dbReference type="ARBA" id="ARBA00008325"/>
    </source>
</evidence>
<accession>I2H3N0</accession>
<keyword evidence="3" id="KW-0812">Transmembrane</keyword>
<keyword evidence="2" id="KW-0732">Signal</keyword>
<keyword evidence="3" id="KW-0472">Membrane</keyword>
<gene>
    <name evidence="4" type="primary">TBLA0D04860</name>
    <name evidence="4" type="ORF">TBLA_0D04860</name>
</gene>
<comment type="similarity">
    <text evidence="1">Belongs to the UPF0357 family.</text>
</comment>
<dbReference type="HOGENOM" id="CLU_128832_0_1_1"/>
<dbReference type="GeneID" id="14496018"/>
<keyword evidence="3" id="KW-1133">Transmembrane helix</keyword>
<evidence type="ECO:0000256" key="3">
    <source>
        <dbReference type="SAM" id="Phobius"/>
    </source>
</evidence>
<dbReference type="FunCoup" id="I2H3N0">
    <property type="interactions" value="5"/>
</dbReference>
<dbReference type="OrthoDB" id="447314at2759"/>
<dbReference type="eggNOG" id="ENOG502S73R">
    <property type="taxonomic scope" value="Eukaryota"/>
</dbReference>
<proteinExistence type="inferred from homology"/>
<dbReference type="OMA" id="IHIRIFW"/>
<protein>
    <submittedName>
        <fullName evidence="4">Uncharacterized protein</fullName>
    </submittedName>
</protein>
<dbReference type="RefSeq" id="XP_004180501.1">
    <property type="nucleotide sequence ID" value="XM_004180453.1"/>
</dbReference>
<dbReference type="InterPro" id="IPR018559">
    <property type="entry name" value="DUF2015"/>
</dbReference>
<evidence type="ECO:0000256" key="2">
    <source>
        <dbReference type="ARBA" id="ARBA00022729"/>
    </source>
</evidence>
<dbReference type="KEGG" id="tbl:TBLA_0D04860"/>
<dbReference type="EMBL" id="HE806319">
    <property type="protein sequence ID" value="CCH60982.1"/>
    <property type="molecule type" value="Genomic_DNA"/>
</dbReference>
<name>I2H3N0_HENB6</name>
<dbReference type="Pfam" id="PF09435">
    <property type="entry name" value="DUF2015"/>
    <property type="match status" value="1"/>
</dbReference>
<dbReference type="InParanoid" id="I2H3N0"/>
<dbReference type="PANTHER" id="PTHR28023">
    <property type="entry name" value="UPF0357 PROTEIN YCL012C"/>
    <property type="match status" value="1"/>
</dbReference>
<dbReference type="Proteomes" id="UP000002866">
    <property type="component" value="Chromosome 4"/>
</dbReference>
<evidence type="ECO:0000313" key="4">
    <source>
        <dbReference type="EMBL" id="CCH60982.1"/>
    </source>
</evidence>
<reference evidence="4 5" key="1">
    <citation type="journal article" date="2011" name="Proc. Natl. Acad. Sci. U.S.A.">
        <title>Evolutionary erosion of yeast sex chromosomes by mating-type switching accidents.</title>
        <authorList>
            <person name="Gordon J.L."/>
            <person name="Armisen D."/>
            <person name="Proux-Wera E."/>
            <person name="Oheigeartaigh S.S."/>
            <person name="Byrne K.P."/>
            <person name="Wolfe K.H."/>
        </authorList>
    </citation>
    <scope>NUCLEOTIDE SEQUENCE [LARGE SCALE GENOMIC DNA]</scope>
    <source>
        <strain evidence="5">ATCC 34711 / CBS 6284 / DSM 70876 / NBRC 10599 / NRRL Y-10934 / UCD 77-7</strain>
    </source>
</reference>
<dbReference type="AlphaFoldDB" id="I2H3N0"/>
<evidence type="ECO:0000313" key="5">
    <source>
        <dbReference type="Proteomes" id="UP000002866"/>
    </source>
</evidence>
<feature type="transmembrane region" description="Helical" evidence="3">
    <location>
        <begin position="6"/>
        <end position="24"/>
    </location>
</feature>
<sequence>MINISHSHFVLTFILIAIFGYLLYRNKEKIAYTARETLYRLRRGTVGSISLNDSFHEDLESGLSSRNFDIISKNTDDGRSGLDDESKKEIKKIMEEENLTFDKARLLFTERKFNANGIAADGTPLDPKAVIFG</sequence>
<dbReference type="PANTHER" id="PTHR28023:SF1">
    <property type="entry name" value="UPF0357 PROTEIN YCL012C"/>
    <property type="match status" value="1"/>
</dbReference>